<organism evidence="8 9">
    <name type="scientific">Beauveria asiatica</name>
    <dbReference type="NCBI Taxonomy" id="1069075"/>
    <lineage>
        <taxon>Eukaryota</taxon>
        <taxon>Fungi</taxon>
        <taxon>Dikarya</taxon>
        <taxon>Ascomycota</taxon>
        <taxon>Pezizomycotina</taxon>
        <taxon>Sordariomycetes</taxon>
        <taxon>Hypocreomycetidae</taxon>
        <taxon>Hypocreales</taxon>
        <taxon>Cordycipitaceae</taxon>
        <taxon>Beauveria</taxon>
    </lineage>
</organism>
<name>A0AAW0S5I2_9HYPO</name>
<evidence type="ECO:0000256" key="6">
    <source>
        <dbReference type="ARBA" id="ARBA00023242"/>
    </source>
</evidence>
<dbReference type="PANTHER" id="PTHR31313:SF4">
    <property type="entry name" value="CONIDIAL DEVELOPMENT PROTEIN FLUFFY"/>
    <property type="match status" value="1"/>
</dbReference>
<keyword evidence="5" id="KW-0804">Transcription</keyword>
<sequence length="632" mass="69564">MESPALPRDKGSGQPRTRQRKHASTPPPPGAPHHGIAESLFTRTTSSKINDAVKQPFVALFRTTWKRLARLANDQRSCQILLVATHQIGPCPAGNKHRLRASDAASEEQSGEQPCLRCEQRGETCEYKKREWLSKSDLRAEIGRLRQGIDKSASSRGQDQRTGSGADESALLSWIKEVKSPEDGPSGSLSAGDAKTFSGDSALGGAGASPNWTSTSASSSSCFEQLLTWRSCHPTFDQRNQERSGWAPRAGRELTLPSAPLDAYGMSTDMDPWTQVGWTRAHIRNLFDVLVTWDSISLCILSKKQFLQDYETGSLRFCSSALVHAVLAVSTRLMNEVRDDAHILPTGWLGSHYFLQKANATLKEQGSVDSLPDIQSLGMLALYHIRCGQEKEARQLAESCSARIQSLCVRESVLDAPDAEYVKMFQLTEWVYKAIVAHQKDSLPNQGKVLATYTKCLGWYRDVFELVGDGGSRSPFVLFIHMYYQFCLLCAFRPFIGCNFTDTESQPHEICGQAVQSILALAQSYDDLFTLRRVSALIPYFVCASGLFSLAMEDSGSQMDFIHLRRQGVVNSEIAPPLLPNMAEPASETTSPSRVRVSTAVQAHLLLSKMGESHPAAALAAAKLGESSQSWR</sequence>
<evidence type="ECO:0000256" key="1">
    <source>
        <dbReference type="ARBA" id="ARBA00022723"/>
    </source>
</evidence>
<evidence type="ECO:0000256" key="5">
    <source>
        <dbReference type="ARBA" id="ARBA00023163"/>
    </source>
</evidence>
<evidence type="ECO:0000256" key="7">
    <source>
        <dbReference type="SAM" id="MobiDB-lite"/>
    </source>
</evidence>
<dbReference type="Proteomes" id="UP001397290">
    <property type="component" value="Unassembled WGS sequence"/>
</dbReference>
<dbReference type="InterPro" id="IPR051615">
    <property type="entry name" value="Transcr_Regulatory_Elem"/>
</dbReference>
<evidence type="ECO:0000313" key="8">
    <source>
        <dbReference type="EMBL" id="KAK8149675.1"/>
    </source>
</evidence>
<proteinExistence type="predicted"/>
<feature type="compositionally biased region" description="Polar residues" evidence="7">
    <location>
        <begin position="152"/>
        <end position="163"/>
    </location>
</feature>
<feature type="region of interest" description="Disordered" evidence="7">
    <location>
        <begin position="149"/>
        <end position="170"/>
    </location>
</feature>
<gene>
    <name evidence="8" type="ORF">G3M48_006103</name>
</gene>
<evidence type="ECO:0008006" key="10">
    <source>
        <dbReference type="Google" id="ProtNLM"/>
    </source>
</evidence>
<dbReference type="GO" id="GO:0046872">
    <property type="term" value="F:metal ion binding"/>
    <property type="evidence" value="ECO:0007669"/>
    <property type="project" value="UniProtKB-KW"/>
</dbReference>
<accession>A0AAW0S5I2</accession>
<protein>
    <recommendedName>
        <fullName evidence="10">Nitrate assimilation regulatory protein nirA</fullName>
    </recommendedName>
</protein>
<feature type="region of interest" description="Disordered" evidence="7">
    <location>
        <begin position="1"/>
        <end position="36"/>
    </location>
</feature>
<comment type="caution">
    <text evidence="8">The sequence shown here is derived from an EMBL/GenBank/DDBJ whole genome shotgun (WGS) entry which is preliminary data.</text>
</comment>
<keyword evidence="6" id="KW-0539">Nucleus</keyword>
<keyword evidence="3" id="KW-0805">Transcription regulation</keyword>
<keyword evidence="4" id="KW-0238">DNA-binding</keyword>
<keyword evidence="1" id="KW-0479">Metal-binding</keyword>
<evidence type="ECO:0000313" key="9">
    <source>
        <dbReference type="Proteomes" id="UP001397290"/>
    </source>
</evidence>
<evidence type="ECO:0000256" key="2">
    <source>
        <dbReference type="ARBA" id="ARBA00022833"/>
    </source>
</evidence>
<dbReference type="PANTHER" id="PTHR31313">
    <property type="entry name" value="TY1 ENHANCER ACTIVATOR"/>
    <property type="match status" value="1"/>
</dbReference>
<keyword evidence="2" id="KW-0862">Zinc</keyword>
<keyword evidence="9" id="KW-1185">Reference proteome</keyword>
<dbReference type="AlphaFoldDB" id="A0AAW0S5I2"/>
<reference evidence="8 9" key="1">
    <citation type="submission" date="2020-02" db="EMBL/GenBank/DDBJ databases">
        <title>Comparative genomics of the hypocrealean fungal genus Beauvera.</title>
        <authorList>
            <person name="Showalter D.N."/>
            <person name="Bushley K.E."/>
            <person name="Rehner S.A."/>
        </authorList>
    </citation>
    <scope>NUCLEOTIDE SEQUENCE [LARGE SCALE GENOMIC DNA]</scope>
    <source>
        <strain evidence="8 9">ARSEF4384</strain>
    </source>
</reference>
<dbReference type="GO" id="GO:0003677">
    <property type="term" value="F:DNA binding"/>
    <property type="evidence" value="ECO:0007669"/>
    <property type="project" value="UniProtKB-KW"/>
</dbReference>
<dbReference type="CDD" id="cd12148">
    <property type="entry name" value="fungal_TF_MHR"/>
    <property type="match status" value="1"/>
</dbReference>
<evidence type="ECO:0000256" key="4">
    <source>
        <dbReference type="ARBA" id="ARBA00023125"/>
    </source>
</evidence>
<evidence type="ECO:0000256" key="3">
    <source>
        <dbReference type="ARBA" id="ARBA00023015"/>
    </source>
</evidence>
<dbReference type="EMBL" id="JAAHCF010000041">
    <property type="protein sequence ID" value="KAK8149675.1"/>
    <property type="molecule type" value="Genomic_DNA"/>
</dbReference>